<gene>
    <name evidence="2" type="ORF">V6N11_002598</name>
</gene>
<evidence type="ECO:0000313" key="2">
    <source>
        <dbReference type="EMBL" id="KAK9022323.1"/>
    </source>
</evidence>
<evidence type="ECO:0000256" key="1">
    <source>
        <dbReference type="SAM" id="Phobius"/>
    </source>
</evidence>
<comment type="caution">
    <text evidence="2">The sequence shown here is derived from an EMBL/GenBank/DDBJ whole genome shotgun (WGS) entry which is preliminary data.</text>
</comment>
<keyword evidence="1" id="KW-1133">Transmembrane helix</keyword>
<reference evidence="2 3" key="1">
    <citation type="journal article" date="2024" name="G3 (Bethesda)">
        <title>Genome assembly of Hibiscus sabdariffa L. provides insights into metabolisms of medicinal natural products.</title>
        <authorList>
            <person name="Kim T."/>
        </authorList>
    </citation>
    <scope>NUCLEOTIDE SEQUENCE [LARGE SCALE GENOMIC DNA]</scope>
    <source>
        <strain evidence="2">TK-2024</strain>
        <tissue evidence="2">Old leaves</tissue>
    </source>
</reference>
<sequence length="141" mass="15934">MNLPYIEKVSKSLIIDDAPYIEEKITNDACESITSESGKMHSDERAKWHKTSAKYVSIAHVNVSGGVRYTGGNKRLISVSVKRPVLLSWLRWNLPLPRRVHTVLQVFSTGFSFIFITLGYLTKRKNDEVLPNCERGIPEGS</sequence>
<keyword evidence="1" id="KW-0472">Membrane</keyword>
<keyword evidence="3" id="KW-1185">Reference proteome</keyword>
<proteinExistence type="predicted"/>
<dbReference type="EMBL" id="JBBPBN010000015">
    <property type="protein sequence ID" value="KAK9022323.1"/>
    <property type="molecule type" value="Genomic_DNA"/>
</dbReference>
<name>A0ABR2SAP5_9ROSI</name>
<feature type="transmembrane region" description="Helical" evidence="1">
    <location>
        <begin position="102"/>
        <end position="121"/>
    </location>
</feature>
<protein>
    <submittedName>
        <fullName evidence="2">Uncharacterized protein</fullName>
    </submittedName>
</protein>
<organism evidence="2 3">
    <name type="scientific">Hibiscus sabdariffa</name>
    <name type="common">roselle</name>
    <dbReference type="NCBI Taxonomy" id="183260"/>
    <lineage>
        <taxon>Eukaryota</taxon>
        <taxon>Viridiplantae</taxon>
        <taxon>Streptophyta</taxon>
        <taxon>Embryophyta</taxon>
        <taxon>Tracheophyta</taxon>
        <taxon>Spermatophyta</taxon>
        <taxon>Magnoliopsida</taxon>
        <taxon>eudicotyledons</taxon>
        <taxon>Gunneridae</taxon>
        <taxon>Pentapetalae</taxon>
        <taxon>rosids</taxon>
        <taxon>malvids</taxon>
        <taxon>Malvales</taxon>
        <taxon>Malvaceae</taxon>
        <taxon>Malvoideae</taxon>
        <taxon>Hibiscus</taxon>
    </lineage>
</organism>
<accession>A0ABR2SAP5</accession>
<dbReference type="Proteomes" id="UP001396334">
    <property type="component" value="Unassembled WGS sequence"/>
</dbReference>
<evidence type="ECO:0000313" key="3">
    <source>
        <dbReference type="Proteomes" id="UP001396334"/>
    </source>
</evidence>
<keyword evidence="1" id="KW-0812">Transmembrane</keyword>